<reference evidence="1 2" key="1">
    <citation type="submission" date="2018-06" db="EMBL/GenBank/DDBJ databases">
        <title>Nitrincola tibetense sp. nov., isolated from Lake XuguoCo on Tibetan Plateau.</title>
        <authorList>
            <person name="Xing P."/>
        </authorList>
    </citation>
    <scope>NUCLEOTIDE SEQUENCE [LARGE SCALE GENOMIC DNA]</scope>
    <source>
        <strain evidence="2">xg18</strain>
    </source>
</reference>
<comment type="caution">
    <text evidence="1">The sequence shown here is derived from an EMBL/GenBank/DDBJ whole genome shotgun (WGS) entry which is preliminary data.</text>
</comment>
<organism evidence="1 2">
    <name type="scientific">Nitrincola tibetensis</name>
    <dbReference type="NCBI Taxonomy" id="2219697"/>
    <lineage>
        <taxon>Bacteria</taxon>
        <taxon>Pseudomonadati</taxon>
        <taxon>Pseudomonadota</taxon>
        <taxon>Gammaproteobacteria</taxon>
        <taxon>Oceanospirillales</taxon>
        <taxon>Oceanospirillaceae</taxon>
        <taxon>Nitrincola</taxon>
    </lineage>
</organism>
<dbReference type="AlphaFoldDB" id="A0A364NM48"/>
<proteinExistence type="predicted"/>
<evidence type="ECO:0000313" key="2">
    <source>
        <dbReference type="Proteomes" id="UP000250744"/>
    </source>
</evidence>
<dbReference type="SUPFAM" id="SSF63411">
    <property type="entry name" value="LuxS/MPP-like metallohydrolase"/>
    <property type="match status" value="1"/>
</dbReference>
<dbReference type="OrthoDB" id="9811314at2"/>
<dbReference type="Proteomes" id="UP000250744">
    <property type="component" value="Unassembled WGS sequence"/>
</dbReference>
<dbReference type="InterPro" id="IPR011249">
    <property type="entry name" value="Metalloenz_LuxS/M16"/>
</dbReference>
<protein>
    <submittedName>
        <fullName evidence="1">Uncharacterized protein</fullName>
    </submittedName>
</protein>
<gene>
    <name evidence="1" type="ORF">DN062_10145</name>
</gene>
<dbReference type="EMBL" id="QKRX01000006">
    <property type="protein sequence ID" value="RAU18131.1"/>
    <property type="molecule type" value="Genomic_DNA"/>
</dbReference>
<dbReference type="Gene3D" id="3.30.830.10">
    <property type="entry name" value="Metalloenzyme, LuxS/M16 peptidase-like"/>
    <property type="match status" value="1"/>
</dbReference>
<accession>A0A364NM48</accession>
<evidence type="ECO:0000313" key="1">
    <source>
        <dbReference type="EMBL" id="RAU18131.1"/>
    </source>
</evidence>
<sequence>MLALEAERVLGRHPTQSRLSKRFRQDKGLTYGIRTSIKIANLGTDSWINIESSYPMTQGEKFADLVRDEVSKLIEVGITEEELLQAKQTIFQERQLALGQDQIILAQLPNQTYRGHTYHDWIKRNNDFAAVTLDQVNAAIRKHLASAIWIEVLADRAGSKD</sequence>
<name>A0A364NM48_9GAMM</name>
<dbReference type="RefSeq" id="WP_112159212.1">
    <property type="nucleotide sequence ID" value="NZ_QKRX01000006.1"/>
</dbReference>
<dbReference type="GO" id="GO:0046872">
    <property type="term" value="F:metal ion binding"/>
    <property type="evidence" value="ECO:0007669"/>
    <property type="project" value="InterPro"/>
</dbReference>
<keyword evidence="2" id="KW-1185">Reference proteome</keyword>